<reference evidence="2" key="1">
    <citation type="journal article" date="2014" name="Proc. Natl. Acad. Sci. U.S.A.">
        <title>Extensive sampling of basidiomycete genomes demonstrates inadequacy of the white-rot/brown-rot paradigm for wood decay fungi.</title>
        <authorList>
            <person name="Riley R."/>
            <person name="Salamov A.A."/>
            <person name="Brown D.W."/>
            <person name="Nagy L.G."/>
            <person name="Floudas D."/>
            <person name="Held B.W."/>
            <person name="Levasseur A."/>
            <person name="Lombard V."/>
            <person name="Morin E."/>
            <person name="Otillar R."/>
            <person name="Lindquist E.A."/>
            <person name="Sun H."/>
            <person name="LaButti K.M."/>
            <person name="Schmutz J."/>
            <person name="Jabbour D."/>
            <person name="Luo H."/>
            <person name="Baker S.E."/>
            <person name="Pisabarro A.G."/>
            <person name="Walton J.D."/>
            <person name="Blanchette R.A."/>
            <person name="Henrissat B."/>
            <person name="Martin F."/>
            <person name="Cullen D."/>
            <person name="Hibbett D.S."/>
            <person name="Grigoriev I.V."/>
        </authorList>
    </citation>
    <scope>NUCLEOTIDE SEQUENCE [LARGE SCALE GENOMIC DNA]</scope>
    <source>
        <strain evidence="2">CBS 339.88</strain>
    </source>
</reference>
<dbReference type="EMBL" id="KL142369">
    <property type="protein sequence ID" value="KDR82949.1"/>
    <property type="molecule type" value="Genomic_DNA"/>
</dbReference>
<accession>A0A067TSV0</accession>
<evidence type="ECO:0000313" key="1">
    <source>
        <dbReference type="EMBL" id="KDR82949.1"/>
    </source>
</evidence>
<name>A0A067TSV0_GALM3</name>
<protein>
    <submittedName>
        <fullName evidence="1">Uncharacterized protein</fullName>
    </submittedName>
</protein>
<organism evidence="1 2">
    <name type="scientific">Galerina marginata (strain CBS 339.88)</name>
    <dbReference type="NCBI Taxonomy" id="685588"/>
    <lineage>
        <taxon>Eukaryota</taxon>
        <taxon>Fungi</taxon>
        <taxon>Dikarya</taxon>
        <taxon>Basidiomycota</taxon>
        <taxon>Agaricomycotina</taxon>
        <taxon>Agaricomycetes</taxon>
        <taxon>Agaricomycetidae</taxon>
        <taxon>Agaricales</taxon>
        <taxon>Agaricineae</taxon>
        <taxon>Strophariaceae</taxon>
        <taxon>Galerina</taxon>
    </lineage>
</organism>
<proteinExistence type="predicted"/>
<evidence type="ECO:0000313" key="2">
    <source>
        <dbReference type="Proteomes" id="UP000027222"/>
    </source>
</evidence>
<sequence length="79" mass="9088">MDKRWGEVLKSTLRRQRRGPPAHVLSKWSSEGRAMYRVARSPTEVGYVAFVKRRLGFELKEMEATLELGEPDNRPVLGC</sequence>
<dbReference type="STRING" id="685588.A0A067TSV0"/>
<dbReference type="Proteomes" id="UP000027222">
    <property type="component" value="Unassembled WGS sequence"/>
</dbReference>
<gene>
    <name evidence="1" type="ORF">GALMADRAFT_263402</name>
</gene>
<dbReference type="AlphaFoldDB" id="A0A067TSV0"/>
<keyword evidence="2" id="KW-1185">Reference proteome</keyword>
<dbReference type="HOGENOM" id="CLU_2606200_0_0_1"/>
<dbReference type="OrthoDB" id="2571149at2759"/>